<comment type="similarity">
    <text evidence="3 12 13">Belongs to the DapA family.</text>
</comment>
<organism evidence="16 17">
    <name type="scientific">Ruania alba</name>
    <dbReference type="NCBI Taxonomy" id="648782"/>
    <lineage>
        <taxon>Bacteria</taxon>
        <taxon>Bacillati</taxon>
        <taxon>Actinomycetota</taxon>
        <taxon>Actinomycetes</taxon>
        <taxon>Micrococcales</taxon>
        <taxon>Ruaniaceae</taxon>
        <taxon>Ruania</taxon>
    </lineage>
</organism>
<comment type="caution">
    <text evidence="12">Was originally thought to be a dihydrodipicolinate synthase (DHDPS), catalyzing the condensation of (S)-aspartate-beta-semialdehyde [(S)-ASA] and pyruvate to dihydrodipicolinate (DHDP). However, it was shown in E.coli that the product of the enzymatic reaction is not dihydrodipicolinate but in fact (4S)-4-hydroxy-2,3,4,5-tetrahydro-(2S)-dipicolinic acid (HTPA), and that the consecutive dehydration reaction leading to DHDP is not spontaneous but catalyzed by DapB.</text>
</comment>
<evidence type="ECO:0000256" key="3">
    <source>
        <dbReference type="ARBA" id="ARBA00007592"/>
    </source>
</evidence>
<dbReference type="GO" id="GO:0005829">
    <property type="term" value="C:cytosol"/>
    <property type="evidence" value="ECO:0007669"/>
    <property type="project" value="TreeGrafter"/>
</dbReference>
<dbReference type="PROSITE" id="PS00665">
    <property type="entry name" value="DHDPS_1"/>
    <property type="match status" value="1"/>
</dbReference>
<keyword evidence="9 12" id="KW-0456">Lyase</keyword>
<dbReference type="GO" id="GO:0008840">
    <property type="term" value="F:4-hydroxy-tetrahydrodipicolinate synthase activity"/>
    <property type="evidence" value="ECO:0007669"/>
    <property type="project" value="UniProtKB-UniRule"/>
</dbReference>
<evidence type="ECO:0000313" key="16">
    <source>
        <dbReference type="EMBL" id="SED85974.1"/>
    </source>
</evidence>
<dbReference type="GO" id="GO:0019877">
    <property type="term" value="P:diaminopimelate biosynthetic process"/>
    <property type="evidence" value="ECO:0007669"/>
    <property type="project" value="UniProtKB-UniRule"/>
</dbReference>
<dbReference type="UniPathway" id="UPA00034">
    <property type="reaction ID" value="UER00017"/>
</dbReference>
<dbReference type="InterPro" id="IPR005263">
    <property type="entry name" value="DapA"/>
</dbReference>
<evidence type="ECO:0000256" key="10">
    <source>
        <dbReference type="ARBA" id="ARBA00023270"/>
    </source>
</evidence>
<dbReference type="PANTHER" id="PTHR12128:SF66">
    <property type="entry name" value="4-HYDROXY-2-OXOGLUTARATE ALDOLASE, MITOCHONDRIAL"/>
    <property type="match status" value="1"/>
</dbReference>
<dbReference type="AlphaFoldDB" id="A0A1H5E4K8"/>
<evidence type="ECO:0000313" key="17">
    <source>
        <dbReference type="Proteomes" id="UP000199220"/>
    </source>
</evidence>
<evidence type="ECO:0000256" key="5">
    <source>
        <dbReference type="ARBA" id="ARBA00022490"/>
    </source>
</evidence>
<dbReference type="EMBL" id="FNTX01000001">
    <property type="protein sequence ID" value="SED85974.1"/>
    <property type="molecule type" value="Genomic_DNA"/>
</dbReference>
<dbReference type="PANTHER" id="PTHR12128">
    <property type="entry name" value="DIHYDRODIPICOLINATE SYNTHASE"/>
    <property type="match status" value="1"/>
</dbReference>
<keyword evidence="5 12" id="KW-0963">Cytoplasm</keyword>
<proteinExistence type="inferred from homology"/>
<dbReference type="InterPro" id="IPR020624">
    <property type="entry name" value="Schiff_base-form_aldolases_CS"/>
</dbReference>
<evidence type="ECO:0000256" key="9">
    <source>
        <dbReference type="ARBA" id="ARBA00023239"/>
    </source>
</evidence>
<dbReference type="STRING" id="648782.SAMN04488554_0889"/>
<reference evidence="17" key="1">
    <citation type="submission" date="2016-10" db="EMBL/GenBank/DDBJ databases">
        <authorList>
            <person name="Varghese N."/>
            <person name="Submissions S."/>
        </authorList>
    </citation>
    <scope>NUCLEOTIDE SEQUENCE [LARGE SCALE GENOMIC DNA]</scope>
    <source>
        <strain evidence="17">DSM 21368</strain>
    </source>
</reference>
<dbReference type="PRINTS" id="PR00146">
    <property type="entry name" value="DHPICSNTHASE"/>
</dbReference>
<feature type="active site" description="Schiff-base intermediate with substrate" evidence="12 14">
    <location>
        <position position="170"/>
    </location>
</feature>
<evidence type="ECO:0000256" key="15">
    <source>
        <dbReference type="PIRSR" id="PIRSR001365-2"/>
    </source>
</evidence>
<sequence>MSSTSRPPRTFGSVSVAMVTPMKPDGTIDIPAARRLARHLVNSGADGLVLNGTTGESPTTHQPEKDEFVAAVVDEVGAEAMIIGGAGSNDTAHAVRIAEAAERTGVHGILVVSPYYNRPSQEGVYRHLRTIVESTSLPAMLYDIPGRTGVAIGDEILDRLAEHPQIYAVKDATGNVAQGFDRMRRTGLEYYSGDDNLNLAWLVHGASGLVSVVGHLEAGRYAEMVRAVDSGDLYTARDLSAYLAPVVESLMGGGQGAVMAKAALQLQGHLTHRSVRSPLVEANAAEMADLRTALILHDLLEDADR</sequence>
<dbReference type="EC" id="4.3.3.7" evidence="4 12"/>
<feature type="site" description="Part of a proton relay during catalysis" evidence="12">
    <location>
        <position position="116"/>
    </location>
</feature>
<feature type="site" description="Part of a proton relay during catalysis" evidence="12">
    <location>
        <position position="53"/>
    </location>
</feature>
<keyword evidence="17" id="KW-1185">Reference proteome</keyword>
<dbReference type="CDD" id="cd00950">
    <property type="entry name" value="DHDPS"/>
    <property type="match status" value="1"/>
</dbReference>
<keyword evidence="10 12" id="KW-0704">Schiff base</keyword>
<dbReference type="HAMAP" id="MF_00418">
    <property type="entry name" value="DapA"/>
    <property type="match status" value="1"/>
</dbReference>
<evidence type="ECO:0000256" key="2">
    <source>
        <dbReference type="ARBA" id="ARBA00005120"/>
    </source>
</evidence>
<feature type="binding site" evidence="12 15">
    <location>
        <position position="210"/>
    </location>
    <ligand>
        <name>pyruvate</name>
        <dbReference type="ChEBI" id="CHEBI:15361"/>
    </ligand>
</feature>
<evidence type="ECO:0000256" key="14">
    <source>
        <dbReference type="PIRSR" id="PIRSR001365-1"/>
    </source>
</evidence>
<gene>
    <name evidence="12" type="primary">dapA</name>
    <name evidence="16" type="ORF">SAMN04488554_0889</name>
</gene>
<evidence type="ECO:0000256" key="13">
    <source>
        <dbReference type="PIRNR" id="PIRNR001365"/>
    </source>
</evidence>
<comment type="subcellular location">
    <subcellularLocation>
        <location evidence="12">Cytoplasm</location>
    </subcellularLocation>
</comment>
<evidence type="ECO:0000256" key="6">
    <source>
        <dbReference type="ARBA" id="ARBA00022605"/>
    </source>
</evidence>
<evidence type="ECO:0000256" key="4">
    <source>
        <dbReference type="ARBA" id="ARBA00012086"/>
    </source>
</evidence>
<name>A0A1H5E4K8_9MICO</name>
<dbReference type="InterPro" id="IPR002220">
    <property type="entry name" value="DapA-like"/>
</dbReference>
<dbReference type="OrthoDB" id="9782828at2"/>
<evidence type="ECO:0000256" key="11">
    <source>
        <dbReference type="ARBA" id="ARBA00047836"/>
    </source>
</evidence>
<protein>
    <recommendedName>
        <fullName evidence="4 12">4-hydroxy-tetrahydrodipicolinate synthase</fullName>
        <shortName evidence="12">HTPA synthase</shortName>
        <ecNumber evidence="4 12">4.3.3.7</ecNumber>
    </recommendedName>
</protein>
<dbReference type="PIRSF" id="PIRSF001365">
    <property type="entry name" value="DHDPS"/>
    <property type="match status" value="1"/>
</dbReference>
<dbReference type="RefSeq" id="WP_089771865.1">
    <property type="nucleotide sequence ID" value="NZ_FNTX01000001.1"/>
</dbReference>
<comment type="pathway">
    <text evidence="2 12">Amino-acid biosynthesis; L-lysine biosynthesis via DAP pathway; (S)-tetrahydrodipicolinate from L-aspartate: step 3/4.</text>
</comment>
<evidence type="ECO:0000256" key="1">
    <source>
        <dbReference type="ARBA" id="ARBA00003294"/>
    </source>
</evidence>
<feature type="binding site" evidence="12 15">
    <location>
        <position position="54"/>
    </location>
    <ligand>
        <name>pyruvate</name>
        <dbReference type="ChEBI" id="CHEBI:15361"/>
    </ligand>
</feature>
<evidence type="ECO:0000256" key="7">
    <source>
        <dbReference type="ARBA" id="ARBA00022915"/>
    </source>
</evidence>
<dbReference type="InterPro" id="IPR020625">
    <property type="entry name" value="Schiff_base-form_aldolases_AS"/>
</dbReference>
<keyword evidence="7 12" id="KW-0220">Diaminopimelate biosynthesis</keyword>
<dbReference type="SUPFAM" id="SSF51569">
    <property type="entry name" value="Aldolase"/>
    <property type="match status" value="1"/>
</dbReference>
<dbReference type="GO" id="GO:0009089">
    <property type="term" value="P:lysine biosynthetic process via diaminopimelate"/>
    <property type="evidence" value="ECO:0007669"/>
    <property type="project" value="UniProtKB-UniRule"/>
</dbReference>
<feature type="active site" description="Proton donor/acceptor" evidence="12 14">
    <location>
        <position position="142"/>
    </location>
</feature>
<evidence type="ECO:0000256" key="8">
    <source>
        <dbReference type="ARBA" id="ARBA00023154"/>
    </source>
</evidence>
<comment type="subunit">
    <text evidence="12">Homotetramer; dimer of dimers.</text>
</comment>
<comment type="function">
    <text evidence="1 12">Catalyzes the condensation of (S)-aspartate-beta-semialdehyde [(S)-ASA] and pyruvate to 4-hydroxy-tetrahydrodipicolinate (HTPA).</text>
</comment>
<dbReference type="Proteomes" id="UP000199220">
    <property type="component" value="Unassembled WGS sequence"/>
</dbReference>
<dbReference type="NCBIfam" id="TIGR00674">
    <property type="entry name" value="dapA"/>
    <property type="match status" value="1"/>
</dbReference>
<keyword evidence="6 12" id="KW-0028">Amino-acid biosynthesis</keyword>
<keyword evidence="8 12" id="KW-0457">Lysine biosynthesis</keyword>
<dbReference type="Pfam" id="PF00701">
    <property type="entry name" value="DHDPS"/>
    <property type="match status" value="1"/>
</dbReference>
<evidence type="ECO:0000256" key="12">
    <source>
        <dbReference type="HAMAP-Rule" id="MF_00418"/>
    </source>
</evidence>
<dbReference type="PROSITE" id="PS00666">
    <property type="entry name" value="DHDPS_2"/>
    <property type="match status" value="1"/>
</dbReference>
<dbReference type="Gene3D" id="3.20.20.70">
    <property type="entry name" value="Aldolase class I"/>
    <property type="match status" value="1"/>
</dbReference>
<accession>A0A1H5E4K8</accession>
<dbReference type="InterPro" id="IPR013785">
    <property type="entry name" value="Aldolase_TIM"/>
</dbReference>
<comment type="catalytic activity">
    <reaction evidence="11 12">
        <text>L-aspartate 4-semialdehyde + pyruvate = (2S,4S)-4-hydroxy-2,3,4,5-tetrahydrodipicolinate + H2O + H(+)</text>
        <dbReference type="Rhea" id="RHEA:34171"/>
        <dbReference type="ChEBI" id="CHEBI:15361"/>
        <dbReference type="ChEBI" id="CHEBI:15377"/>
        <dbReference type="ChEBI" id="CHEBI:15378"/>
        <dbReference type="ChEBI" id="CHEBI:67139"/>
        <dbReference type="ChEBI" id="CHEBI:537519"/>
        <dbReference type="EC" id="4.3.3.7"/>
    </reaction>
</comment>
<dbReference type="SMART" id="SM01130">
    <property type="entry name" value="DHDPS"/>
    <property type="match status" value="1"/>
</dbReference>